<keyword evidence="3" id="KW-1185">Reference proteome</keyword>
<feature type="non-terminal residue" evidence="2">
    <location>
        <position position="1"/>
    </location>
</feature>
<gene>
    <name evidence="2" type="ORF">PLOB_00005586</name>
</gene>
<evidence type="ECO:0000313" key="3">
    <source>
        <dbReference type="Proteomes" id="UP001159405"/>
    </source>
</evidence>
<name>A0ABN8QEQ3_9CNID</name>
<proteinExistence type="predicted"/>
<evidence type="ECO:0000313" key="2">
    <source>
        <dbReference type="EMBL" id="CAH3163076.1"/>
    </source>
</evidence>
<feature type="compositionally biased region" description="Polar residues" evidence="1">
    <location>
        <begin position="89"/>
        <end position="102"/>
    </location>
</feature>
<organism evidence="2 3">
    <name type="scientific">Porites lobata</name>
    <dbReference type="NCBI Taxonomy" id="104759"/>
    <lineage>
        <taxon>Eukaryota</taxon>
        <taxon>Metazoa</taxon>
        <taxon>Cnidaria</taxon>
        <taxon>Anthozoa</taxon>
        <taxon>Hexacorallia</taxon>
        <taxon>Scleractinia</taxon>
        <taxon>Fungiina</taxon>
        <taxon>Poritidae</taxon>
        <taxon>Porites</taxon>
    </lineage>
</organism>
<feature type="region of interest" description="Disordered" evidence="1">
    <location>
        <begin position="24"/>
        <end position="61"/>
    </location>
</feature>
<feature type="region of interest" description="Disordered" evidence="1">
    <location>
        <begin position="83"/>
        <end position="114"/>
    </location>
</feature>
<sequence length="114" mass="12911">EKTKDKEKELEKLIAELELTKQRTEEARKLAELSQSRAEAAKEASSPDGQGEKEQPLEKALPVKLKGVDLPFLAGEDKTDYESWKAARNRQSNDSTARQWTRQGVARAELEPYI</sequence>
<reference evidence="2 3" key="1">
    <citation type="submission" date="2022-05" db="EMBL/GenBank/DDBJ databases">
        <authorList>
            <consortium name="Genoscope - CEA"/>
            <person name="William W."/>
        </authorList>
    </citation>
    <scope>NUCLEOTIDE SEQUENCE [LARGE SCALE GENOMIC DNA]</scope>
</reference>
<comment type="caution">
    <text evidence="2">The sequence shown here is derived from an EMBL/GenBank/DDBJ whole genome shotgun (WGS) entry which is preliminary data.</text>
</comment>
<accession>A0ABN8QEQ3</accession>
<protein>
    <submittedName>
        <fullName evidence="2">Uncharacterized protein</fullName>
    </submittedName>
</protein>
<dbReference type="EMBL" id="CALNXK010000125">
    <property type="protein sequence ID" value="CAH3163076.1"/>
    <property type="molecule type" value="Genomic_DNA"/>
</dbReference>
<evidence type="ECO:0000256" key="1">
    <source>
        <dbReference type="SAM" id="MobiDB-lite"/>
    </source>
</evidence>
<dbReference type="Proteomes" id="UP001159405">
    <property type="component" value="Unassembled WGS sequence"/>
</dbReference>